<dbReference type="EC" id="5.4.2.2" evidence="10"/>
<dbReference type="Proteomes" id="UP000188993">
    <property type="component" value="Chromosome"/>
</dbReference>
<evidence type="ECO:0000256" key="5">
    <source>
        <dbReference type="ARBA" id="ARBA00022842"/>
    </source>
</evidence>
<evidence type="ECO:0000259" key="8">
    <source>
        <dbReference type="Pfam" id="PF02879"/>
    </source>
</evidence>
<dbReference type="STRING" id="708126.BW727_100317"/>
<proteinExistence type="inferred from homology"/>
<evidence type="ECO:0000259" key="9">
    <source>
        <dbReference type="Pfam" id="PF02880"/>
    </source>
</evidence>
<keyword evidence="4" id="KW-0479">Metal-binding</keyword>
<feature type="domain" description="Alpha-D-phosphohexomutase alpha/beta/alpha" evidence="8">
    <location>
        <begin position="174"/>
        <end position="273"/>
    </location>
</feature>
<dbReference type="Gene3D" id="3.30.310.50">
    <property type="entry name" value="Alpha-D-phosphohexomutase, C-terminal domain"/>
    <property type="match status" value="1"/>
</dbReference>
<dbReference type="InterPro" id="IPR005845">
    <property type="entry name" value="A-D-PHexomutase_a/b/a-II"/>
</dbReference>
<evidence type="ECO:0000256" key="4">
    <source>
        <dbReference type="ARBA" id="ARBA00022723"/>
    </source>
</evidence>
<evidence type="ECO:0000256" key="2">
    <source>
        <dbReference type="ARBA" id="ARBA00010231"/>
    </source>
</evidence>
<sequence length="486" mass="53545">MSEKEALLALQNGSDIRGIAISTSDQPATLTNERVEKIGQAFVSWLKEKMPHKELKIAVGQDSRLSGQSLKEALFAGMAHEPITLIDCGMATTPAMFMATIYDDFKVDGAIMITASHLPYQYNGLKFFTAEGGAEHEDIEAILERANQAQVQTGKKAKIIEKDLLSVYAADLVEKIRKGIGSSDKPLAGQHIVVDAGNGAGGFFVDKVLNPLGANTKGSQFLNPDGTFPNHESNPDNKEAMQALEQAVLTHQADLGIIFDTDVDRSALVDAEGQALNRNNLIALISAILLKENPGATIVTNSATSQHVEDFIVGLGGKQDRYLTGYRNVINRAMELDATLAIETSGHAALKENYYLDDGAYLVAKLLMANTDLPALIKDLKQPKETREYRFVIKEEPILENGQAIIDRFKTYVDQKKNLSRLVDHLEGVRANFSTGWFILRMSLHEPLLVWTIESDKENTISLLVEEIMPFFMEEATLDRDNVIKK</sequence>
<reference evidence="10 11" key="1">
    <citation type="journal article" date="2014" name="Int. J. Syst. Evol. Microbiol.">
        <title>Jeotgalibaca dankookensis gen. nov., sp. nov., a member of the family Carnobacteriaceae, isolated from seujeot (Korean traditional food).</title>
        <authorList>
            <person name="Lee D.G."/>
            <person name="Trujillo M.E."/>
            <person name="Kang H."/>
            <person name="Ahn T.Y."/>
        </authorList>
    </citation>
    <scope>NUCLEOTIDE SEQUENCE [LARGE SCALE GENOMIC DNA]</scope>
    <source>
        <strain evidence="10 11">EX-07</strain>
    </source>
</reference>
<comment type="similarity">
    <text evidence="2">Belongs to the phosphohexose mutase family.</text>
</comment>
<dbReference type="EMBL" id="CP019728">
    <property type="protein sequence ID" value="AQS52710.1"/>
    <property type="molecule type" value="Genomic_DNA"/>
</dbReference>
<dbReference type="InterPro" id="IPR050060">
    <property type="entry name" value="Phosphoglucosamine_mutase"/>
</dbReference>
<feature type="domain" description="Alpha-D-phosphohexomutase alpha/beta/alpha" evidence="9">
    <location>
        <begin position="279"/>
        <end position="369"/>
    </location>
</feature>
<gene>
    <name evidence="10" type="primary">algC</name>
    <name evidence="10" type="ORF">BW727_100317</name>
</gene>
<dbReference type="Pfam" id="PF02879">
    <property type="entry name" value="PGM_PMM_II"/>
    <property type="match status" value="1"/>
</dbReference>
<dbReference type="InterPro" id="IPR005846">
    <property type="entry name" value="A-D-PHexomutase_a/b/a-III"/>
</dbReference>
<dbReference type="InterPro" id="IPR005841">
    <property type="entry name" value="Alpha-D-phosphohexomutase_SF"/>
</dbReference>
<dbReference type="InterPro" id="IPR036900">
    <property type="entry name" value="A-D-PHexomutase_C_sf"/>
</dbReference>
<dbReference type="Pfam" id="PF02880">
    <property type="entry name" value="PGM_PMM_III"/>
    <property type="match status" value="1"/>
</dbReference>
<evidence type="ECO:0000256" key="6">
    <source>
        <dbReference type="ARBA" id="ARBA00023235"/>
    </source>
</evidence>
<dbReference type="GO" id="GO:0046872">
    <property type="term" value="F:metal ion binding"/>
    <property type="evidence" value="ECO:0007669"/>
    <property type="project" value="UniProtKB-KW"/>
</dbReference>
<dbReference type="RefSeq" id="WP_062471004.1">
    <property type="nucleotide sequence ID" value="NZ_BBYN01000024.1"/>
</dbReference>
<dbReference type="PANTHER" id="PTHR42946:SF1">
    <property type="entry name" value="PHOSPHOGLUCOMUTASE (ALPHA-D-GLUCOSE-1,6-BISPHOSPHATE-DEPENDENT)"/>
    <property type="match status" value="1"/>
</dbReference>
<dbReference type="PRINTS" id="PR00509">
    <property type="entry name" value="PGMPMM"/>
</dbReference>
<comment type="cofactor">
    <cofactor evidence="1">
        <name>Mg(2+)</name>
        <dbReference type="ChEBI" id="CHEBI:18420"/>
    </cofactor>
</comment>
<evidence type="ECO:0000313" key="11">
    <source>
        <dbReference type="Proteomes" id="UP000188993"/>
    </source>
</evidence>
<evidence type="ECO:0000256" key="3">
    <source>
        <dbReference type="ARBA" id="ARBA00022553"/>
    </source>
</evidence>
<keyword evidence="5" id="KW-0460">Magnesium</keyword>
<evidence type="ECO:0000259" key="7">
    <source>
        <dbReference type="Pfam" id="PF02878"/>
    </source>
</evidence>
<accession>A0A1S6IME0</accession>
<protein>
    <submittedName>
        <fullName evidence="10">Phosphomannomutase/phosphoglucomutase</fullName>
        <ecNumber evidence="10">5.4.2.2</ecNumber>
    </submittedName>
</protein>
<dbReference type="OrthoDB" id="9806956at2"/>
<dbReference type="InterPro" id="IPR005844">
    <property type="entry name" value="A-D-PHexomutase_a/b/a-I"/>
</dbReference>
<dbReference type="AlphaFoldDB" id="A0A1S6IME0"/>
<dbReference type="GO" id="GO:0005975">
    <property type="term" value="P:carbohydrate metabolic process"/>
    <property type="evidence" value="ECO:0007669"/>
    <property type="project" value="InterPro"/>
</dbReference>
<dbReference type="FunFam" id="3.40.120.10:FF:000010">
    <property type="entry name" value="phosphomannomutase/phosphoglucomutase isoform X1"/>
    <property type="match status" value="1"/>
</dbReference>
<dbReference type="Gene3D" id="3.40.120.10">
    <property type="entry name" value="Alpha-D-Glucose-1,6-Bisphosphate, subunit A, domain 3"/>
    <property type="match status" value="3"/>
</dbReference>
<dbReference type="CDD" id="cd03089">
    <property type="entry name" value="PMM_PGM"/>
    <property type="match status" value="1"/>
</dbReference>
<dbReference type="SUPFAM" id="SSF53738">
    <property type="entry name" value="Phosphoglucomutase, first 3 domains"/>
    <property type="match status" value="3"/>
</dbReference>
<dbReference type="PANTHER" id="PTHR42946">
    <property type="entry name" value="PHOSPHOHEXOSE MUTASE"/>
    <property type="match status" value="1"/>
</dbReference>
<keyword evidence="3" id="KW-0597">Phosphoprotein</keyword>
<dbReference type="GO" id="GO:0004614">
    <property type="term" value="F:phosphoglucomutase activity"/>
    <property type="evidence" value="ECO:0007669"/>
    <property type="project" value="UniProtKB-EC"/>
</dbReference>
<dbReference type="KEGG" id="jda:BW727_100317"/>
<keyword evidence="11" id="KW-1185">Reference proteome</keyword>
<dbReference type="Pfam" id="PF02878">
    <property type="entry name" value="PGM_PMM_I"/>
    <property type="match status" value="1"/>
</dbReference>
<name>A0A1S6IME0_9LACT</name>
<dbReference type="GO" id="GO:0004615">
    <property type="term" value="F:phosphomannomutase activity"/>
    <property type="evidence" value="ECO:0007669"/>
    <property type="project" value="TreeGrafter"/>
</dbReference>
<dbReference type="SUPFAM" id="SSF55957">
    <property type="entry name" value="Phosphoglucomutase, C-terminal domain"/>
    <property type="match status" value="1"/>
</dbReference>
<evidence type="ECO:0000313" key="10">
    <source>
        <dbReference type="EMBL" id="AQS52710.1"/>
    </source>
</evidence>
<organism evidence="10 11">
    <name type="scientific">Jeotgalibaca dankookensis</name>
    <dbReference type="NCBI Taxonomy" id="708126"/>
    <lineage>
        <taxon>Bacteria</taxon>
        <taxon>Bacillati</taxon>
        <taxon>Bacillota</taxon>
        <taxon>Bacilli</taxon>
        <taxon>Lactobacillales</taxon>
        <taxon>Carnobacteriaceae</taxon>
        <taxon>Jeotgalibaca</taxon>
    </lineage>
</organism>
<dbReference type="InterPro" id="IPR016055">
    <property type="entry name" value="A-D-PHexomutase_a/b/a-I/II/III"/>
</dbReference>
<feature type="domain" description="Alpha-D-phosphohexomutase alpha/beta/alpha" evidence="7">
    <location>
        <begin position="12"/>
        <end position="148"/>
    </location>
</feature>
<evidence type="ECO:0000256" key="1">
    <source>
        <dbReference type="ARBA" id="ARBA00001946"/>
    </source>
</evidence>
<keyword evidence="6 10" id="KW-0413">Isomerase</keyword>